<dbReference type="PROSITE" id="PS50297">
    <property type="entry name" value="ANK_REP_REGION"/>
    <property type="match status" value="1"/>
</dbReference>
<evidence type="ECO:0008006" key="6">
    <source>
        <dbReference type="Google" id="ProtNLM"/>
    </source>
</evidence>
<dbReference type="Pfam" id="PF12796">
    <property type="entry name" value="Ank_2"/>
    <property type="match status" value="1"/>
</dbReference>
<dbReference type="InterPro" id="IPR002110">
    <property type="entry name" value="Ankyrin_rpt"/>
</dbReference>
<dbReference type="InterPro" id="IPR036770">
    <property type="entry name" value="Ankyrin_rpt-contain_sf"/>
</dbReference>
<dbReference type="RefSeq" id="WP_114895643.1">
    <property type="nucleotide sequence ID" value="NZ_CP022674.1"/>
</dbReference>
<evidence type="ECO:0000313" key="4">
    <source>
        <dbReference type="EMBL" id="AXI29693.1"/>
    </source>
</evidence>
<accession>A0AA86IHV8</accession>
<evidence type="ECO:0000256" key="2">
    <source>
        <dbReference type="ARBA" id="ARBA00023043"/>
    </source>
</evidence>
<dbReference type="SUPFAM" id="SSF48403">
    <property type="entry name" value="Ankyrin repeat"/>
    <property type="match status" value="1"/>
</dbReference>
<dbReference type="PROSITE" id="PS50088">
    <property type="entry name" value="ANK_REPEAT"/>
    <property type="match status" value="2"/>
</dbReference>
<sequence>MEITQMTKAIRDAIKGGHLNKVRDLLEKNPEMLTWVTPFGTWLHVATAHGHLEIVQHLIRAGIDVNAQGGTFSTNSLERAAAKGHIDIAKYLINHNIELDISEPDRNPLFAAIYNGHFEMVKLLVENQINISITYSGENMKEMDAYTFAIERGQIEIAEYLKQKLNEKIQKRVLED</sequence>
<keyword evidence="1" id="KW-0677">Repeat</keyword>
<evidence type="ECO:0000313" key="5">
    <source>
        <dbReference type="Proteomes" id="UP000253834"/>
    </source>
</evidence>
<protein>
    <recommendedName>
        <fullName evidence="6">Ankyrin repeat domain-containing protein</fullName>
    </recommendedName>
</protein>
<keyword evidence="2 3" id="KW-0040">ANK repeat</keyword>
<reference evidence="4 5" key="1">
    <citation type="submission" date="2017-07" db="EMBL/GenBank/DDBJ databases">
        <title>Isolation and development of strain Bacillus megaterium SR7 for enhanced growth and metabolite production under supercritical carbon dioxide.</title>
        <authorList>
            <person name="Freedman A.J.E."/>
            <person name="Peet K.C."/>
            <person name="Boock J.T."/>
            <person name="Penn K."/>
            <person name="Prather K.L.J."/>
            <person name="Thompson J.R."/>
        </authorList>
    </citation>
    <scope>NUCLEOTIDE SEQUENCE [LARGE SCALE GENOMIC DNA]</scope>
    <source>
        <strain evidence="4 5">SR7</strain>
    </source>
</reference>
<gene>
    <name evidence="4" type="ORF">CIB87_11960</name>
</gene>
<dbReference type="PANTHER" id="PTHR24198:SF165">
    <property type="entry name" value="ANKYRIN REPEAT-CONTAINING PROTEIN-RELATED"/>
    <property type="match status" value="1"/>
</dbReference>
<organism evidence="4 5">
    <name type="scientific">Priestia megaterium</name>
    <name type="common">Bacillus megaterium</name>
    <dbReference type="NCBI Taxonomy" id="1404"/>
    <lineage>
        <taxon>Bacteria</taxon>
        <taxon>Bacillati</taxon>
        <taxon>Bacillota</taxon>
        <taxon>Bacilli</taxon>
        <taxon>Bacillales</taxon>
        <taxon>Bacillaceae</taxon>
        <taxon>Priestia</taxon>
    </lineage>
</organism>
<dbReference type="SMART" id="SM00248">
    <property type="entry name" value="ANK"/>
    <property type="match status" value="4"/>
</dbReference>
<dbReference type="Gene3D" id="1.25.40.20">
    <property type="entry name" value="Ankyrin repeat-containing domain"/>
    <property type="match status" value="1"/>
</dbReference>
<dbReference type="Proteomes" id="UP000253834">
    <property type="component" value="Chromosome"/>
</dbReference>
<feature type="repeat" description="ANK" evidence="3">
    <location>
        <begin position="41"/>
        <end position="70"/>
    </location>
</feature>
<evidence type="ECO:0000256" key="3">
    <source>
        <dbReference type="PROSITE-ProRule" id="PRU00023"/>
    </source>
</evidence>
<dbReference type="AlphaFoldDB" id="A0AA86IHV8"/>
<dbReference type="EMBL" id="CP022674">
    <property type="protein sequence ID" value="AXI29693.1"/>
    <property type="molecule type" value="Genomic_DNA"/>
</dbReference>
<feature type="repeat" description="ANK" evidence="3">
    <location>
        <begin position="104"/>
        <end position="136"/>
    </location>
</feature>
<dbReference type="PANTHER" id="PTHR24198">
    <property type="entry name" value="ANKYRIN REPEAT AND PROTEIN KINASE DOMAIN-CONTAINING PROTEIN"/>
    <property type="match status" value="1"/>
</dbReference>
<name>A0AA86IHV8_PRIMG</name>
<evidence type="ECO:0000256" key="1">
    <source>
        <dbReference type="ARBA" id="ARBA00022737"/>
    </source>
</evidence>
<proteinExistence type="predicted"/>